<protein>
    <submittedName>
        <fullName evidence="1">Prolyl 4-hydroxylase 5-2</fullName>
    </submittedName>
</protein>
<accession>G4XT48</accession>
<dbReference type="EMBL" id="JF901721">
    <property type="protein sequence ID" value="AEP37750.1"/>
    <property type="molecule type" value="mRNA"/>
</dbReference>
<dbReference type="AlphaFoldDB" id="G4XT48"/>
<proteinExistence type="evidence at transcript level"/>
<organism evidence="1">
    <name type="scientific">Zea mays</name>
    <name type="common">Maize</name>
    <dbReference type="NCBI Taxonomy" id="4577"/>
    <lineage>
        <taxon>Eukaryota</taxon>
        <taxon>Viridiplantae</taxon>
        <taxon>Streptophyta</taxon>
        <taxon>Embryophyta</taxon>
        <taxon>Tracheophyta</taxon>
        <taxon>Spermatophyta</taxon>
        <taxon>Magnoliopsida</taxon>
        <taxon>Liliopsida</taxon>
        <taxon>Poales</taxon>
        <taxon>Poaceae</taxon>
        <taxon>PACMAD clade</taxon>
        <taxon>Panicoideae</taxon>
        <taxon>Andropogonodae</taxon>
        <taxon>Andropogoneae</taxon>
        <taxon>Tripsacinae</taxon>
        <taxon>Zea</taxon>
    </lineage>
</organism>
<name>G4XT48_MAIZE</name>
<evidence type="ECO:0000313" key="1">
    <source>
        <dbReference type="EMBL" id="AEP37750.1"/>
    </source>
</evidence>
<reference evidence="1" key="1">
    <citation type="journal article" date="2011" name="Ann. Bot.">
        <title>Prolyl 4-hydroxylase genes are subjected to alternative splicing in roots of maize seedlings under waterlogging.</title>
        <authorList>
            <person name="Zou X."/>
            <person name="Jiang Y."/>
            <person name="Zheng Y."/>
            <person name="Zhang M."/>
            <person name="Zhang Z."/>
        </authorList>
    </citation>
    <scope>NUCLEOTIDE SEQUENCE</scope>
</reference>
<sequence>MERDSKYCIMKSGRSMGLTLIIFLMSLTPRMVVRGWLLF</sequence>
<gene>
    <name evidence="1" type="primary">P4H5-2</name>
</gene>